<dbReference type="FunFam" id="1.10.510.10:FF:001964">
    <property type="entry name" value="Uncharacterized protein"/>
    <property type="match status" value="1"/>
</dbReference>
<feature type="domain" description="Protein kinase" evidence="8">
    <location>
        <begin position="415"/>
        <end position="694"/>
    </location>
</feature>
<dbReference type="Pfam" id="PF00704">
    <property type="entry name" value="Glyco_hydro_18"/>
    <property type="match status" value="1"/>
</dbReference>
<keyword evidence="11" id="KW-1185">Reference proteome</keyword>
<evidence type="ECO:0000256" key="6">
    <source>
        <dbReference type="SAM" id="MobiDB-lite"/>
    </source>
</evidence>
<dbReference type="PROSITE" id="PS00108">
    <property type="entry name" value="PROTEIN_KINASE_ST"/>
    <property type="match status" value="1"/>
</dbReference>
<dbReference type="SMART" id="SM00636">
    <property type="entry name" value="Glyco_18"/>
    <property type="match status" value="1"/>
</dbReference>
<reference evidence="10" key="1">
    <citation type="submission" date="2022-04" db="EMBL/GenBank/DDBJ databases">
        <title>Carnegiea gigantea Genome sequencing and assembly v2.</title>
        <authorList>
            <person name="Copetti D."/>
            <person name="Sanderson M.J."/>
            <person name="Burquez A."/>
            <person name="Wojciechowski M.F."/>
        </authorList>
    </citation>
    <scope>NUCLEOTIDE SEQUENCE</scope>
    <source>
        <strain evidence="10">SGP5-SGP5p</strain>
        <tissue evidence="10">Aerial part</tissue>
    </source>
</reference>
<dbReference type="GO" id="GO:0005524">
    <property type="term" value="F:ATP binding"/>
    <property type="evidence" value="ECO:0007669"/>
    <property type="project" value="UniProtKB-KW"/>
</dbReference>
<dbReference type="GO" id="GO:0005975">
    <property type="term" value="P:carbohydrate metabolic process"/>
    <property type="evidence" value="ECO:0007669"/>
    <property type="project" value="InterPro"/>
</dbReference>
<dbReference type="PANTHER" id="PTHR27002">
    <property type="entry name" value="RECEPTOR-LIKE SERINE/THREONINE-PROTEIN KINASE SD1-8"/>
    <property type="match status" value="1"/>
</dbReference>
<dbReference type="InterPro" id="IPR029070">
    <property type="entry name" value="Chitinase_insertion_sf"/>
</dbReference>
<feature type="chain" id="PRO_5040484490" evidence="7">
    <location>
        <begin position="27"/>
        <end position="735"/>
    </location>
</feature>
<accession>A0A9Q1KJY1</accession>
<dbReference type="SMART" id="SM00220">
    <property type="entry name" value="S_TKc"/>
    <property type="match status" value="1"/>
</dbReference>
<dbReference type="PROSITE" id="PS51910">
    <property type="entry name" value="GH18_2"/>
    <property type="match status" value="1"/>
</dbReference>
<dbReference type="AlphaFoldDB" id="A0A9Q1KJY1"/>
<evidence type="ECO:0000259" key="8">
    <source>
        <dbReference type="PROSITE" id="PS50011"/>
    </source>
</evidence>
<dbReference type="Gene3D" id="3.20.20.80">
    <property type="entry name" value="Glycosidases"/>
    <property type="match status" value="1"/>
</dbReference>
<dbReference type="InterPro" id="IPR008271">
    <property type="entry name" value="Ser/Thr_kinase_AS"/>
</dbReference>
<evidence type="ECO:0000256" key="4">
    <source>
        <dbReference type="ARBA" id="ARBA00022777"/>
    </source>
</evidence>
<organism evidence="10 11">
    <name type="scientific">Carnegiea gigantea</name>
    <dbReference type="NCBI Taxonomy" id="171969"/>
    <lineage>
        <taxon>Eukaryota</taxon>
        <taxon>Viridiplantae</taxon>
        <taxon>Streptophyta</taxon>
        <taxon>Embryophyta</taxon>
        <taxon>Tracheophyta</taxon>
        <taxon>Spermatophyta</taxon>
        <taxon>Magnoliopsida</taxon>
        <taxon>eudicotyledons</taxon>
        <taxon>Gunneridae</taxon>
        <taxon>Pentapetalae</taxon>
        <taxon>Caryophyllales</taxon>
        <taxon>Cactineae</taxon>
        <taxon>Cactaceae</taxon>
        <taxon>Cactoideae</taxon>
        <taxon>Echinocereeae</taxon>
        <taxon>Carnegiea</taxon>
    </lineage>
</organism>
<dbReference type="Gene3D" id="3.30.200.20">
    <property type="entry name" value="Phosphorylase Kinase, domain 1"/>
    <property type="match status" value="1"/>
</dbReference>
<evidence type="ECO:0000256" key="1">
    <source>
        <dbReference type="ARBA" id="ARBA00022527"/>
    </source>
</evidence>
<keyword evidence="1" id="KW-0723">Serine/threonine-protein kinase</keyword>
<dbReference type="Proteomes" id="UP001153076">
    <property type="component" value="Unassembled WGS sequence"/>
</dbReference>
<evidence type="ECO:0000313" key="10">
    <source>
        <dbReference type="EMBL" id="KAJ8444622.1"/>
    </source>
</evidence>
<keyword evidence="3" id="KW-0547">Nucleotide-binding</keyword>
<dbReference type="SUPFAM" id="SSF56112">
    <property type="entry name" value="Protein kinase-like (PK-like)"/>
    <property type="match status" value="1"/>
</dbReference>
<evidence type="ECO:0000256" key="5">
    <source>
        <dbReference type="ARBA" id="ARBA00022840"/>
    </source>
</evidence>
<protein>
    <submittedName>
        <fullName evidence="10">Uncharacterized protein</fullName>
    </submittedName>
</protein>
<sequence>MAGSEKDQLIILLFPTLLFLLQSGICYHNPKAKAEAPAAAASSSWIRAGYWLTVSSYPFPDLDSSLFTHLFCAFAGINSSTFELSIPSSDQQYFASFSDTVRRTNPAIQTLLSIGDARISATFMSIIANSSSRNSFIKSSIEIATLYGFDGLDIWLSPPNTTSDSLNMAALFREWRSAVDSHYRSNNTKFTLSMCVHYLPINTIADNVTVSYPVDSIQKNFDWVNILSFDYFVPLKDKFVHPSAALYDPYHPNISTDHGIRQWVNSGLSAEKILIGLPYHGWAWAVLNPKDNRIGALVSGPAITADGSLGYKAIKGYIQSYKANVTYNSAYVENYCSFASFWVGFDDVDALRAKISYAKEKGLGGYFAFQVANDENWILSRAAATLTTDVQNVGSKSPDLKVFKFADISAATNNFSCYNKLGEGGFGPVYKGKLRQGQEIAVKRLSKTSRQGYEEFKNEVMLTARLQHVNLVKVIGFCMEREEKMLVYEYLPNKSLDAFIFDPLKRLELDWEKRGRIIEGIIQGLVYLQEYSRLTIIHRDLKASNILLDKELSPKISDFGIARIFQKDAHEANTSHIVGTYGYVPPEYVKNGIYSTKYDVYSFGVLLLQIISGKRNDCFYGADENLNLLEYAYELWMDGRGMEFIDPALGDSGFEYKVMRCMGIGLLCVQENQEDRPSMLQVLSMLKNETEPNMAPKRPAFSIKAGPDAQQNSRSRDQRRCSNYMDSTVSELEPR</sequence>
<evidence type="ECO:0000256" key="3">
    <source>
        <dbReference type="ARBA" id="ARBA00022741"/>
    </source>
</evidence>
<evidence type="ECO:0000256" key="7">
    <source>
        <dbReference type="SAM" id="SignalP"/>
    </source>
</evidence>
<name>A0A9Q1KJY1_9CARY</name>
<dbReference type="EMBL" id="JAKOGI010000092">
    <property type="protein sequence ID" value="KAJ8444622.1"/>
    <property type="molecule type" value="Genomic_DNA"/>
</dbReference>
<dbReference type="Pfam" id="PF00069">
    <property type="entry name" value="Pkinase"/>
    <property type="match status" value="1"/>
</dbReference>
<feature type="domain" description="GH18" evidence="9">
    <location>
        <begin position="45"/>
        <end position="390"/>
    </location>
</feature>
<evidence type="ECO:0000256" key="2">
    <source>
        <dbReference type="ARBA" id="ARBA00022679"/>
    </source>
</evidence>
<keyword evidence="4" id="KW-0418">Kinase</keyword>
<comment type="caution">
    <text evidence="10">The sequence shown here is derived from an EMBL/GenBank/DDBJ whole genome shotgun (WGS) entry which is preliminary data.</text>
</comment>
<dbReference type="SUPFAM" id="SSF51445">
    <property type="entry name" value="(Trans)glycosidases"/>
    <property type="match status" value="1"/>
</dbReference>
<proteinExistence type="predicted"/>
<dbReference type="PANTHER" id="PTHR27002:SF559">
    <property type="entry name" value="CYSTEINE-RICH RLK (RECEPTOR-LIKE KINASE) PROTEIN"/>
    <property type="match status" value="1"/>
</dbReference>
<evidence type="ECO:0000259" key="9">
    <source>
        <dbReference type="PROSITE" id="PS51910"/>
    </source>
</evidence>
<dbReference type="InterPro" id="IPR011583">
    <property type="entry name" value="Chitinase_II/V-like_cat"/>
</dbReference>
<evidence type="ECO:0000313" key="11">
    <source>
        <dbReference type="Proteomes" id="UP001153076"/>
    </source>
</evidence>
<feature type="compositionally biased region" description="Polar residues" evidence="6">
    <location>
        <begin position="724"/>
        <end position="735"/>
    </location>
</feature>
<dbReference type="FunFam" id="3.30.200.20:FF:000951">
    <property type="entry name" value="Uncharacterized protein"/>
    <property type="match status" value="1"/>
</dbReference>
<dbReference type="InterPro" id="IPR001223">
    <property type="entry name" value="Glyco_hydro18_cat"/>
</dbReference>
<feature type="signal peptide" evidence="7">
    <location>
        <begin position="1"/>
        <end position="26"/>
    </location>
</feature>
<dbReference type="InterPro" id="IPR011009">
    <property type="entry name" value="Kinase-like_dom_sf"/>
</dbReference>
<dbReference type="InterPro" id="IPR000719">
    <property type="entry name" value="Prot_kinase_dom"/>
</dbReference>
<dbReference type="PROSITE" id="PS50011">
    <property type="entry name" value="PROTEIN_KINASE_DOM"/>
    <property type="match status" value="1"/>
</dbReference>
<dbReference type="OrthoDB" id="73875at2759"/>
<dbReference type="Gene3D" id="1.10.510.10">
    <property type="entry name" value="Transferase(Phosphotransferase) domain 1"/>
    <property type="match status" value="1"/>
</dbReference>
<feature type="region of interest" description="Disordered" evidence="6">
    <location>
        <begin position="692"/>
        <end position="735"/>
    </location>
</feature>
<dbReference type="GO" id="GO:0008061">
    <property type="term" value="F:chitin binding"/>
    <property type="evidence" value="ECO:0007669"/>
    <property type="project" value="InterPro"/>
</dbReference>
<keyword evidence="7" id="KW-0732">Signal</keyword>
<dbReference type="GO" id="GO:0004674">
    <property type="term" value="F:protein serine/threonine kinase activity"/>
    <property type="evidence" value="ECO:0007669"/>
    <property type="project" value="UniProtKB-KW"/>
</dbReference>
<keyword evidence="5" id="KW-0067">ATP-binding</keyword>
<dbReference type="InterPro" id="IPR017853">
    <property type="entry name" value="GH"/>
</dbReference>
<dbReference type="SUPFAM" id="SSF54556">
    <property type="entry name" value="Chitinase insertion domain"/>
    <property type="match status" value="1"/>
</dbReference>
<gene>
    <name evidence="10" type="ORF">Cgig2_023685</name>
</gene>
<dbReference type="GO" id="GO:0005886">
    <property type="term" value="C:plasma membrane"/>
    <property type="evidence" value="ECO:0007669"/>
    <property type="project" value="TreeGrafter"/>
</dbReference>
<keyword evidence="2" id="KW-0808">Transferase</keyword>
<dbReference type="CDD" id="cd14066">
    <property type="entry name" value="STKc_IRAK"/>
    <property type="match status" value="1"/>
</dbReference>
<dbReference type="Gene3D" id="3.10.50.10">
    <property type="match status" value="1"/>
</dbReference>